<reference evidence="2" key="1">
    <citation type="journal article" date="2020" name="Cell">
        <title>Large-Scale Comparative Analyses of Tick Genomes Elucidate Their Genetic Diversity and Vector Capacities.</title>
        <authorList>
            <consortium name="Tick Genome and Microbiome Consortium (TIGMIC)"/>
            <person name="Jia N."/>
            <person name="Wang J."/>
            <person name="Shi W."/>
            <person name="Du L."/>
            <person name="Sun Y."/>
            <person name="Zhan W."/>
            <person name="Jiang J.F."/>
            <person name="Wang Q."/>
            <person name="Zhang B."/>
            <person name="Ji P."/>
            <person name="Bell-Sakyi L."/>
            <person name="Cui X.M."/>
            <person name="Yuan T.T."/>
            <person name="Jiang B.G."/>
            <person name="Yang W.F."/>
            <person name="Lam T.T."/>
            <person name="Chang Q.C."/>
            <person name="Ding S.J."/>
            <person name="Wang X.J."/>
            <person name="Zhu J.G."/>
            <person name="Ruan X.D."/>
            <person name="Zhao L."/>
            <person name="Wei J.T."/>
            <person name="Ye R.Z."/>
            <person name="Que T.C."/>
            <person name="Du C.H."/>
            <person name="Zhou Y.H."/>
            <person name="Cheng J.X."/>
            <person name="Dai P.F."/>
            <person name="Guo W.B."/>
            <person name="Han X.H."/>
            <person name="Huang E.J."/>
            <person name="Li L.F."/>
            <person name="Wei W."/>
            <person name="Gao Y.C."/>
            <person name="Liu J.Z."/>
            <person name="Shao H.Z."/>
            <person name="Wang X."/>
            <person name="Wang C.C."/>
            <person name="Yang T.C."/>
            <person name="Huo Q.B."/>
            <person name="Li W."/>
            <person name="Chen H.Y."/>
            <person name="Chen S.E."/>
            <person name="Zhou L.G."/>
            <person name="Ni X.B."/>
            <person name="Tian J.H."/>
            <person name="Sheng Y."/>
            <person name="Liu T."/>
            <person name="Pan Y.S."/>
            <person name="Xia L.Y."/>
            <person name="Li J."/>
            <person name="Zhao F."/>
            <person name="Cao W.C."/>
        </authorList>
    </citation>
    <scope>NUCLEOTIDE SEQUENCE</scope>
    <source>
        <strain evidence="2">Rsan-2018</strain>
    </source>
</reference>
<organism evidence="2 3">
    <name type="scientific">Rhipicephalus sanguineus</name>
    <name type="common">Brown dog tick</name>
    <name type="synonym">Ixodes sanguineus</name>
    <dbReference type="NCBI Taxonomy" id="34632"/>
    <lineage>
        <taxon>Eukaryota</taxon>
        <taxon>Metazoa</taxon>
        <taxon>Ecdysozoa</taxon>
        <taxon>Arthropoda</taxon>
        <taxon>Chelicerata</taxon>
        <taxon>Arachnida</taxon>
        <taxon>Acari</taxon>
        <taxon>Parasitiformes</taxon>
        <taxon>Ixodida</taxon>
        <taxon>Ixodoidea</taxon>
        <taxon>Ixodidae</taxon>
        <taxon>Rhipicephalinae</taxon>
        <taxon>Rhipicephalus</taxon>
        <taxon>Rhipicephalus</taxon>
    </lineage>
</organism>
<dbReference type="Proteomes" id="UP000821837">
    <property type="component" value="Unassembled WGS sequence"/>
</dbReference>
<reference evidence="2" key="2">
    <citation type="submission" date="2021-09" db="EMBL/GenBank/DDBJ databases">
        <authorList>
            <person name="Jia N."/>
            <person name="Wang J."/>
            <person name="Shi W."/>
            <person name="Du L."/>
            <person name="Sun Y."/>
            <person name="Zhan W."/>
            <person name="Jiang J."/>
            <person name="Wang Q."/>
            <person name="Zhang B."/>
            <person name="Ji P."/>
            <person name="Sakyi L.B."/>
            <person name="Cui X."/>
            <person name="Yuan T."/>
            <person name="Jiang B."/>
            <person name="Yang W."/>
            <person name="Lam T.T.-Y."/>
            <person name="Chang Q."/>
            <person name="Ding S."/>
            <person name="Wang X."/>
            <person name="Zhu J."/>
            <person name="Ruan X."/>
            <person name="Zhao L."/>
            <person name="Wei J."/>
            <person name="Que T."/>
            <person name="Du C."/>
            <person name="Cheng J."/>
            <person name="Dai P."/>
            <person name="Han X."/>
            <person name="Huang E."/>
            <person name="Gao Y."/>
            <person name="Liu J."/>
            <person name="Shao H."/>
            <person name="Ye R."/>
            <person name="Li L."/>
            <person name="Wei W."/>
            <person name="Wang X."/>
            <person name="Wang C."/>
            <person name="Huo Q."/>
            <person name="Li W."/>
            <person name="Guo W."/>
            <person name="Chen H."/>
            <person name="Chen S."/>
            <person name="Zhou L."/>
            <person name="Zhou L."/>
            <person name="Ni X."/>
            <person name="Tian J."/>
            <person name="Zhou Y."/>
            <person name="Sheng Y."/>
            <person name="Liu T."/>
            <person name="Pan Y."/>
            <person name="Xia L."/>
            <person name="Li J."/>
            <person name="Zhao F."/>
            <person name="Cao W."/>
        </authorList>
    </citation>
    <scope>NUCLEOTIDE SEQUENCE</scope>
    <source>
        <strain evidence="2">Rsan-2018</strain>
        <tissue evidence="2">Larvae</tissue>
    </source>
</reference>
<dbReference type="Pfam" id="PF00078">
    <property type="entry name" value="RVT_1"/>
    <property type="match status" value="1"/>
</dbReference>
<evidence type="ECO:0000313" key="3">
    <source>
        <dbReference type="Proteomes" id="UP000821837"/>
    </source>
</evidence>
<keyword evidence="3" id="KW-1185">Reference proteome</keyword>
<dbReference type="InterPro" id="IPR000477">
    <property type="entry name" value="RT_dom"/>
</dbReference>
<dbReference type="AlphaFoldDB" id="A0A9D4Q674"/>
<sequence length="199" mass="21708">MTVTSPSRSSLPPASSEAIALARLSRIAGAEGFLPDQQTGFRHHRCTADTIADVVSTVEDSRSKGEEAVLVLLDVRWTFRVRVRRATSDPRPVTVGVPQGCVLSPFLFSLEMAVLPATLPVDKRFPTQCSLNADDVALWVRGPRQNFSAITTSLQRSLKAVASFQMDIGLCHRQTRMLCWCTQGLQPGNASKGCFFETG</sequence>
<name>A0A9D4Q674_RHISA</name>
<protein>
    <recommendedName>
        <fullName evidence="1">Reverse transcriptase domain-containing protein</fullName>
    </recommendedName>
</protein>
<evidence type="ECO:0000313" key="2">
    <source>
        <dbReference type="EMBL" id="KAH7968381.1"/>
    </source>
</evidence>
<dbReference type="VEuPathDB" id="VectorBase:RSAN_041405"/>
<gene>
    <name evidence="2" type="ORF">HPB52_007993</name>
</gene>
<proteinExistence type="predicted"/>
<comment type="caution">
    <text evidence="2">The sequence shown here is derived from an EMBL/GenBank/DDBJ whole genome shotgun (WGS) entry which is preliminary data.</text>
</comment>
<accession>A0A9D4Q674</accession>
<dbReference type="EMBL" id="JABSTV010001248">
    <property type="protein sequence ID" value="KAH7968381.1"/>
    <property type="molecule type" value="Genomic_DNA"/>
</dbReference>
<feature type="domain" description="Reverse transcriptase" evidence="1">
    <location>
        <begin position="25"/>
        <end position="165"/>
    </location>
</feature>
<evidence type="ECO:0000259" key="1">
    <source>
        <dbReference type="Pfam" id="PF00078"/>
    </source>
</evidence>